<dbReference type="Proteomes" id="UP000054559">
    <property type="component" value="Unassembled WGS sequence"/>
</dbReference>
<name>A0A0J8TE43_COCIT</name>
<accession>A0A0J8TE43</accession>
<reference evidence="3" key="1">
    <citation type="journal article" date="2010" name="Genome Res.">
        <title>Population genomic sequencing of Coccidioides fungi reveals recent hybridization and transposon control.</title>
        <authorList>
            <person name="Neafsey D.E."/>
            <person name="Barker B.M."/>
            <person name="Sharpton T.J."/>
            <person name="Stajich J.E."/>
            <person name="Park D.J."/>
            <person name="Whiston E."/>
            <person name="Hung C.-Y."/>
            <person name="McMahan C."/>
            <person name="White J."/>
            <person name="Sykes S."/>
            <person name="Heiman D."/>
            <person name="Young S."/>
            <person name="Zeng Q."/>
            <person name="Abouelleil A."/>
            <person name="Aftuck L."/>
            <person name="Bessette D."/>
            <person name="Brown A."/>
            <person name="FitzGerald M."/>
            <person name="Lui A."/>
            <person name="Macdonald J.P."/>
            <person name="Priest M."/>
            <person name="Orbach M.J."/>
            <person name="Galgiani J.N."/>
            <person name="Kirkland T.N."/>
            <person name="Cole G.T."/>
            <person name="Birren B.W."/>
            <person name="Henn M.R."/>
            <person name="Taylor J.W."/>
            <person name="Rounsley S.D."/>
        </authorList>
    </citation>
    <scope>NUCLEOTIDE SEQUENCE [LARGE SCALE GENOMIC DNA]</scope>
    <source>
        <strain evidence="3">RMSCC 3703</strain>
    </source>
</reference>
<feature type="region of interest" description="Disordered" evidence="1">
    <location>
        <begin position="1"/>
        <end position="57"/>
    </location>
</feature>
<proteinExistence type="predicted"/>
<sequence length="275" mass="31389">MSVVARRPPESPRMSYSRSPPPPSYRDGSPHRQSPSPTHPRVVVPPSPRSSSFSYMNHHYSNSNAPNIYSPTAPHFPFRSVGRNPAFPDTPSPTFPKHLPQEVYECIVLQLQLLHNHGEGCITCFVRDLYSLSLTSRAWERAVRLKLYQKVHIHGADAPGQLKRYRWKRGSRLKLLRRTLRERKLLANAVLELRVPELDLLISTGKYHAGLQEYVDLVASVVMVCPNLERLLGITLPYTHEFDRLTHALSTRKKLREHAWIIGENAASTGLFYEC</sequence>
<protein>
    <recommendedName>
        <fullName evidence="4">F-box domain-containing protein</fullName>
    </recommendedName>
</protein>
<dbReference type="OrthoDB" id="3210378at2759"/>
<gene>
    <name evidence="2" type="ORF">CISG_00102</name>
</gene>
<dbReference type="STRING" id="454286.A0A0J8TE43"/>
<evidence type="ECO:0000313" key="2">
    <source>
        <dbReference type="EMBL" id="KMU71792.1"/>
    </source>
</evidence>
<organism evidence="2 3">
    <name type="scientific">Coccidioides immitis RMSCC 3703</name>
    <dbReference type="NCBI Taxonomy" id="454286"/>
    <lineage>
        <taxon>Eukaryota</taxon>
        <taxon>Fungi</taxon>
        <taxon>Dikarya</taxon>
        <taxon>Ascomycota</taxon>
        <taxon>Pezizomycotina</taxon>
        <taxon>Eurotiomycetes</taxon>
        <taxon>Eurotiomycetidae</taxon>
        <taxon>Onygenales</taxon>
        <taxon>Onygenaceae</taxon>
        <taxon>Coccidioides</taxon>
    </lineage>
</organism>
<dbReference type="EMBL" id="DS268118">
    <property type="protein sequence ID" value="KMU71792.1"/>
    <property type="molecule type" value="Genomic_DNA"/>
</dbReference>
<evidence type="ECO:0008006" key="4">
    <source>
        <dbReference type="Google" id="ProtNLM"/>
    </source>
</evidence>
<evidence type="ECO:0000313" key="3">
    <source>
        <dbReference type="Proteomes" id="UP000054559"/>
    </source>
</evidence>
<evidence type="ECO:0000256" key="1">
    <source>
        <dbReference type="SAM" id="MobiDB-lite"/>
    </source>
</evidence>
<dbReference type="AlphaFoldDB" id="A0A0J8TE43"/>